<accession>A0A0P0VPQ4</accession>
<feature type="compositionally biased region" description="Low complexity" evidence="1">
    <location>
        <begin position="30"/>
        <end position="49"/>
    </location>
</feature>
<dbReference type="Gramene" id="Os02t0737801-01">
    <property type="protein sequence ID" value="Os02t0737801-01"/>
    <property type="gene ID" value="Os02g0737801"/>
</dbReference>
<reference evidence="2 3" key="2">
    <citation type="journal article" date="2013" name="Plant Cell Physiol.">
        <title>Rice Annotation Project Database (RAP-DB): an integrative and interactive database for rice genomics.</title>
        <authorList>
            <person name="Sakai H."/>
            <person name="Lee S.S."/>
            <person name="Tanaka T."/>
            <person name="Numa H."/>
            <person name="Kim J."/>
            <person name="Kawahara Y."/>
            <person name="Wakimoto H."/>
            <person name="Yang C.C."/>
            <person name="Iwamoto M."/>
            <person name="Abe T."/>
            <person name="Yamada Y."/>
            <person name="Muto A."/>
            <person name="Inokuchi H."/>
            <person name="Ikemura T."/>
            <person name="Matsumoto T."/>
            <person name="Sasaki T."/>
            <person name="Itoh T."/>
        </authorList>
    </citation>
    <scope>NUCLEOTIDE SEQUENCE [LARGE SCALE GENOMIC DNA]</scope>
    <source>
        <strain evidence="3">cv. Nipponbare</strain>
    </source>
</reference>
<evidence type="ECO:0000313" key="2">
    <source>
        <dbReference type="EMBL" id="BAS80820.1"/>
    </source>
</evidence>
<dbReference type="Proteomes" id="UP000059680">
    <property type="component" value="Chromosome 2"/>
</dbReference>
<reference evidence="3" key="1">
    <citation type="journal article" date="2005" name="Nature">
        <title>The map-based sequence of the rice genome.</title>
        <authorList>
            <consortium name="International rice genome sequencing project (IRGSP)"/>
            <person name="Matsumoto T."/>
            <person name="Wu J."/>
            <person name="Kanamori H."/>
            <person name="Katayose Y."/>
            <person name="Fujisawa M."/>
            <person name="Namiki N."/>
            <person name="Mizuno H."/>
            <person name="Yamamoto K."/>
            <person name="Antonio B.A."/>
            <person name="Baba T."/>
            <person name="Sakata K."/>
            <person name="Nagamura Y."/>
            <person name="Aoki H."/>
            <person name="Arikawa K."/>
            <person name="Arita K."/>
            <person name="Bito T."/>
            <person name="Chiden Y."/>
            <person name="Fujitsuka N."/>
            <person name="Fukunaka R."/>
            <person name="Hamada M."/>
            <person name="Harada C."/>
            <person name="Hayashi A."/>
            <person name="Hijishita S."/>
            <person name="Honda M."/>
            <person name="Hosokawa S."/>
            <person name="Ichikawa Y."/>
            <person name="Idonuma A."/>
            <person name="Iijima M."/>
            <person name="Ikeda M."/>
            <person name="Ikeno M."/>
            <person name="Ito K."/>
            <person name="Ito S."/>
            <person name="Ito T."/>
            <person name="Ito Y."/>
            <person name="Ito Y."/>
            <person name="Iwabuchi A."/>
            <person name="Kamiya K."/>
            <person name="Karasawa W."/>
            <person name="Kurita K."/>
            <person name="Katagiri S."/>
            <person name="Kikuta A."/>
            <person name="Kobayashi H."/>
            <person name="Kobayashi N."/>
            <person name="Machita K."/>
            <person name="Maehara T."/>
            <person name="Masukawa M."/>
            <person name="Mizubayashi T."/>
            <person name="Mukai Y."/>
            <person name="Nagasaki H."/>
            <person name="Nagata Y."/>
            <person name="Naito S."/>
            <person name="Nakashima M."/>
            <person name="Nakama Y."/>
            <person name="Nakamichi Y."/>
            <person name="Nakamura M."/>
            <person name="Meguro A."/>
            <person name="Negishi M."/>
            <person name="Ohta I."/>
            <person name="Ohta T."/>
            <person name="Okamoto M."/>
            <person name="Ono N."/>
            <person name="Saji S."/>
            <person name="Sakaguchi M."/>
            <person name="Sakai K."/>
            <person name="Shibata M."/>
            <person name="Shimokawa T."/>
            <person name="Song J."/>
            <person name="Takazaki Y."/>
            <person name="Terasawa K."/>
            <person name="Tsugane M."/>
            <person name="Tsuji K."/>
            <person name="Ueda S."/>
            <person name="Waki K."/>
            <person name="Yamagata H."/>
            <person name="Yamamoto M."/>
            <person name="Yamamoto S."/>
            <person name="Yamane H."/>
            <person name="Yoshiki S."/>
            <person name="Yoshihara R."/>
            <person name="Yukawa K."/>
            <person name="Zhong H."/>
            <person name="Yano M."/>
            <person name="Yuan Q."/>
            <person name="Ouyang S."/>
            <person name="Liu J."/>
            <person name="Jones K.M."/>
            <person name="Gansberger K."/>
            <person name="Moffat K."/>
            <person name="Hill J."/>
            <person name="Bera J."/>
            <person name="Fadrosh D."/>
            <person name="Jin S."/>
            <person name="Johri S."/>
            <person name="Kim M."/>
            <person name="Overton L."/>
            <person name="Reardon M."/>
            <person name="Tsitrin T."/>
            <person name="Vuong H."/>
            <person name="Weaver B."/>
            <person name="Ciecko A."/>
            <person name="Tallon L."/>
            <person name="Jackson J."/>
            <person name="Pai G."/>
            <person name="Aken S.V."/>
            <person name="Utterback T."/>
            <person name="Reidmuller S."/>
            <person name="Feldblyum T."/>
            <person name="Hsiao J."/>
            <person name="Zismann V."/>
            <person name="Iobst S."/>
            <person name="de Vazeille A.R."/>
            <person name="Buell C.R."/>
            <person name="Ying K."/>
            <person name="Li Y."/>
            <person name="Lu T."/>
            <person name="Huang Y."/>
            <person name="Zhao Q."/>
            <person name="Feng Q."/>
            <person name="Zhang L."/>
            <person name="Zhu J."/>
            <person name="Weng Q."/>
            <person name="Mu J."/>
            <person name="Lu Y."/>
            <person name="Fan D."/>
            <person name="Liu Y."/>
            <person name="Guan J."/>
            <person name="Zhang Y."/>
            <person name="Yu S."/>
            <person name="Liu X."/>
            <person name="Zhang Y."/>
            <person name="Hong G."/>
            <person name="Han B."/>
            <person name="Choisne N."/>
            <person name="Demange N."/>
            <person name="Orjeda G."/>
            <person name="Samain S."/>
            <person name="Cattolico L."/>
            <person name="Pelletier E."/>
            <person name="Couloux A."/>
            <person name="Segurens B."/>
            <person name="Wincker P."/>
            <person name="D'Hont A."/>
            <person name="Scarpelli C."/>
            <person name="Weissenbach J."/>
            <person name="Salanoubat M."/>
            <person name="Quetier F."/>
            <person name="Yu Y."/>
            <person name="Kim H.R."/>
            <person name="Rambo T."/>
            <person name="Currie J."/>
            <person name="Collura K."/>
            <person name="Luo M."/>
            <person name="Yang T."/>
            <person name="Ammiraju J.S.S."/>
            <person name="Engler F."/>
            <person name="Soderlund C."/>
            <person name="Wing R.A."/>
            <person name="Palmer L.E."/>
            <person name="de la Bastide M."/>
            <person name="Spiegel L."/>
            <person name="Nascimento L."/>
            <person name="Zutavern T."/>
            <person name="O'Shaughnessy A."/>
            <person name="Dike S."/>
            <person name="Dedhia N."/>
            <person name="Preston R."/>
            <person name="Balija V."/>
            <person name="McCombie W.R."/>
            <person name="Chow T."/>
            <person name="Chen H."/>
            <person name="Chung M."/>
            <person name="Chen C."/>
            <person name="Shaw J."/>
            <person name="Wu H."/>
            <person name="Hsiao K."/>
            <person name="Chao Y."/>
            <person name="Chu M."/>
            <person name="Cheng C."/>
            <person name="Hour A."/>
            <person name="Lee P."/>
            <person name="Lin S."/>
            <person name="Lin Y."/>
            <person name="Liou J."/>
            <person name="Liu S."/>
            <person name="Hsing Y."/>
            <person name="Raghuvanshi S."/>
            <person name="Mohanty A."/>
            <person name="Bharti A.K."/>
            <person name="Gaur A."/>
            <person name="Gupta V."/>
            <person name="Kumar D."/>
            <person name="Ravi V."/>
            <person name="Vij S."/>
            <person name="Kapur A."/>
            <person name="Khurana P."/>
            <person name="Khurana P."/>
            <person name="Khurana J.P."/>
            <person name="Tyagi A.K."/>
            <person name="Gaikwad K."/>
            <person name="Singh A."/>
            <person name="Dalal V."/>
            <person name="Srivastava S."/>
            <person name="Dixit A."/>
            <person name="Pal A.K."/>
            <person name="Ghazi I.A."/>
            <person name="Yadav M."/>
            <person name="Pandit A."/>
            <person name="Bhargava A."/>
            <person name="Sureshbabu K."/>
            <person name="Batra K."/>
            <person name="Sharma T.R."/>
            <person name="Mohapatra T."/>
            <person name="Singh N.K."/>
            <person name="Messing J."/>
            <person name="Nelson A.B."/>
            <person name="Fuks G."/>
            <person name="Kavchok S."/>
            <person name="Keizer G."/>
            <person name="Linton E."/>
            <person name="Llaca V."/>
            <person name="Song R."/>
            <person name="Tanyolac B."/>
            <person name="Young S."/>
            <person name="Ho-Il K."/>
            <person name="Hahn J.H."/>
            <person name="Sangsakoo G."/>
            <person name="Vanavichit A."/>
            <person name="de Mattos Luiz.A.T."/>
            <person name="Zimmer P.D."/>
            <person name="Malone G."/>
            <person name="Dellagostin O."/>
            <person name="de Oliveira A.C."/>
            <person name="Bevan M."/>
            <person name="Bancroft I."/>
            <person name="Minx P."/>
            <person name="Cordum H."/>
            <person name="Wilson R."/>
            <person name="Cheng Z."/>
            <person name="Jin W."/>
            <person name="Jiang J."/>
            <person name="Leong S.A."/>
            <person name="Iwama H."/>
            <person name="Gojobori T."/>
            <person name="Itoh T."/>
            <person name="Niimura Y."/>
            <person name="Fujii Y."/>
            <person name="Habara T."/>
            <person name="Sakai H."/>
            <person name="Sato Y."/>
            <person name="Wilson G."/>
            <person name="Kumar K."/>
            <person name="McCouch S."/>
            <person name="Juretic N."/>
            <person name="Hoen D."/>
            <person name="Wright S."/>
            <person name="Bruskiewich R."/>
            <person name="Bureau T."/>
            <person name="Miyao A."/>
            <person name="Hirochika H."/>
            <person name="Nishikawa T."/>
            <person name="Kadowaki K."/>
            <person name="Sugiura M."/>
            <person name="Burr B."/>
            <person name="Sasaki T."/>
        </authorList>
    </citation>
    <scope>NUCLEOTIDE SEQUENCE [LARGE SCALE GENOMIC DNA]</scope>
    <source>
        <strain evidence="3">cv. Nipponbare</strain>
    </source>
</reference>
<dbReference type="AlphaFoldDB" id="A0A0P0VPQ4"/>
<keyword evidence="3" id="KW-1185">Reference proteome</keyword>
<feature type="region of interest" description="Disordered" evidence="1">
    <location>
        <begin position="1"/>
        <end position="49"/>
    </location>
</feature>
<proteinExistence type="predicted"/>
<reference evidence="2 3" key="3">
    <citation type="journal article" date="2013" name="Rice">
        <title>Improvement of the Oryza sativa Nipponbare reference genome using next generation sequence and optical map data.</title>
        <authorList>
            <person name="Kawahara Y."/>
            <person name="de la Bastide M."/>
            <person name="Hamilton J.P."/>
            <person name="Kanamori H."/>
            <person name="McCombie W.R."/>
            <person name="Ouyang S."/>
            <person name="Schwartz D.C."/>
            <person name="Tanaka T."/>
            <person name="Wu J."/>
            <person name="Zhou S."/>
            <person name="Childs K.L."/>
            <person name="Davidson R.M."/>
            <person name="Lin H."/>
            <person name="Quesada-Ocampo L."/>
            <person name="Vaillancourt B."/>
            <person name="Sakai H."/>
            <person name="Lee S.S."/>
            <person name="Kim J."/>
            <person name="Numa H."/>
            <person name="Itoh T."/>
            <person name="Buell C.R."/>
            <person name="Matsumoto T."/>
        </authorList>
    </citation>
    <scope>NUCLEOTIDE SEQUENCE [LARGE SCALE GENOMIC DNA]</scope>
    <source>
        <strain evidence="3">cv. Nipponbare</strain>
    </source>
</reference>
<evidence type="ECO:0000256" key="1">
    <source>
        <dbReference type="SAM" id="MobiDB-lite"/>
    </source>
</evidence>
<feature type="compositionally biased region" description="Low complexity" evidence="1">
    <location>
        <begin position="1"/>
        <end position="12"/>
    </location>
</feature>
<dbReference type="InParanoid" id="A0A0P0VPQ4"/>
<name>A0A0P0VPQ4_ORYSJ</name>
<organism evidence="2 3">
    <name type="scientific">Oryza sativa subsp. japonica</name>
    <name type="common">Rice</name>
    <dbReference type="NCBI Taxonomy" id="39947"/>
    <lineage>
        <taxon>Eukaryota</taxon>
        <taxon>Viridiplantae</taxon>
        <taxon>Streptophyta</taxon>
        <taxon>Embryophyta</taxon>
        <taxon>Tracheophyta</taxon>
        <taxon>Spermatophyta</taxon>
        <taxon>Magnoliopsida</taxon>
        <taxon>Liliopsida</taxon>
        <taxon>Poales</taxon>
        <taxon>Poaceae</taxon>
        <taxon>BOP clade</taxon>
        <taxon>Oryzoideae</taxon>
        <taxon>Oryzeae</taxon>
        <taxon>Oryzinae</taxon>
        <taxon>Oryza</taxon>
        <taxon>Oryza sativa</taxon>
    </lineage>
</organism>
<gene>
    <name evidence="2" type="ordered locus">Os02g0737801</name>
    <name evidence="2" type="ORF">OSNPB_020737801</name>
</gene>
<dbReference type="PaxDb" id="39947-A0A0P0VPQ4"/>
<protein>
    <submittedName>
        <fullName evidence="2">Os02g0737801 protein</fullName>
    </submittedName>
</protein>
<feature type="non-terminal residue" evidence="2">
    <location>
        <position position="1"/>
    </location>
</feature>
<dbReference type="EMBL" id="AP014958">
    <property type="protein sequence ID" value="BAS80820.1"/>
    <property type="molecule type" value="Genomic_DNA"/>
</dbReference>
<sequence>SRRASSTPSSARCGAASSTGAPRCCRRRGLSSPPSHSSPRSPSPSRSTSAIVLARCSRRVLAGECKWLLLRHRRRRRSRWSRCLCHRNAGDNLL</sequence>
<evidence type="ECO:0000313" key="3">
    <source>
        <dbReference type="Proteomes" id="UP000059680"/>
    </source>
</evidence>